<feature type="domain" description="Amino acid transporter transmembrane" evidence="7">
    <location>
        <begin position="76"/>
        <end position="351"/>
    </location>
</feature>
<sequence length="470" mass="50871">MASNHERSESHSDKASLNCFDDSLPQVDAGKEHKLRTDHIIAPAGTTDLNDVNLYGYNPWEAQKEAKEQDFVDLKTMGWFVAALVSIAESMGTGLLNFPNTFYQLGMAGGVIATAGAALLTYFAGCMMVDFRNRHPGVVSYPDAGAVMFGKWGRIIFGAGLVVKTMTVAGSHALLVQTPDRLELPFKPRYLRRLVGVVELTMSQMSISQEWKKTHILSAISIICLFSSSLIVLGGVATQPAPVLVKKGVPIVWHATPKNPTLISMITAISNIVFALGGNSAAFTFCAEMKNPNDFKNFLALVQGAGFIMYITIGAGIYAAGGQYVSSPAFSMTQRPVQIAAWSVALVTLMISACVRPLSSRAKAYELSSFGSDSSPASGLLGSFACQLIPFFSPLTTIIGSVFTTWFSIGFCGVMWFYNQHPYFAKLGEVRKLDTPLKWFLFFVASFCLLFVSSLPLLVFTQLGSVSETG</sequence>
<dbReference type="GeneID" id="30196571"/>
<keyword evidence="4 6" id="KW-1133">Transmembrane helix</keyword>
<dbReference type="PANTHER" id="PTHR22950">
    <property type="entry name" value="AMINO ACID TRANSPORTER"/>
    <property type="match status" value="1"/>
</dbReference>
<keyword evidence="3 6" id="KW-0812">Transmembrane</keyword>
<organism evidence="8 9">
    <name type="scientific">Cryptococcus wingfieldii CBS 7118</name>
    <dbReference type="NCBI Taxonomy" id="1295528"/>
    <lineage>
        <taxon>Eukaryota</taxon>
        <taxon>Fungi</taxon>
        <taxon>Dikarya</taxon>
        <taxon>Basidiomycota</taxon>
        <taxon>Agaricomycotina</taxon>
        <taxon>Tremellomycetes</taxon>
        <taxon>Tremellales</taxon>
        <taxon>Cryptococcaceae</taxon>
        <taxon>Cryptococcus</taxon>
    </lineage>
</organism>
<name>A0A1E3IBU3_9TREE</name>
<feature type="transmembrane region" description="Helical" evidence="6">
    <location>
        <begin position="216"/>
        <end position="237"/>
    </location>
</feature>
<feature type="transmembrane region" description="Helical" evidence="6">
    <location>
        <begin position="398"/>
        <end position="418"/>
    </location>
</feature>
<dbReference type="AlphaFoldDB" id="A0A1E3IBU3"/>
<proteinExistence type="inferred from homology"/>
<keyword evidence="5 6" id="KW-0472">Membrane</keyword>
<comment type="similarity">
    <text evidence="2">Belongs to the amino acid/polyamine transporter 2 family.</text>
</comment>
<dbReference type="RefSeq" id="XP_019028610.1">
    <property type="nucleotide sequence ID" value="XM_019179362.1"/>
</dbReference>
<feature type="transmembrane region" description="Helical" evidence="6">
    <location>
        <begin position="77"/>
        <end position="96"/>
    </location>
</feature>
<feature type="transmembrane region" description="Helical" evidence="6">
    <location>
        <begin position="102"/>
        <end position="124"/>
    </location>
</feature>
<comment type="caution">
    <text evidence="8">The sequence shown here is derived from an EMBL/GenBank/DDBJ whole genome shotgun (WGS) entry which is preliminary data.</text>
</comment>
<keyword evidence="9" id="KW-1185">Reference proteome</keyword>
<dbReference type="OrthoDB" id="294730at2759"/>
<feature type="transmembrane region" description="Helical" evidence="6">
    <location>
        <begin position="262"/>
        <end position="286"/>
    </location>
</feature>
<evidence type="ECO:0000256" key="4">
    <source>
        <dbReference type="ARBA" id="ARBA00022989"/>
    </source>
</evidence>
<reference evidence="8 9" key="1">
    <citation type="submission" date="2016-06" db="EMBL/GenBank/DDBJ databases">
        <title>Evolution of pathogenesis and genome organization in the Tremellales.</title>
        <authorList>
            <person name="Cuomo C."/>
            <person name="Litvintseva A."/>
            <person name="Heitman J."/>
            <person name="Chen Y."/>
            <person name="Sun S."/>
            <person name="Springer D."/>
            <person name="Dromer F."/>
            <person name="Young S."/>
            <person name="Zeng Q."/>
            <person name="Chapman S."/>
            <person name="Gujja S."/>
            <person name="Saif S."/>
            <person name="Birren B."/>
        </authorList>
    </citation>
    <scope>NUCLEOTIDE SEQUENCE [LARGE SCALE GENOMIC DNA]</scope>
    <source>
        <strain evidence="8 9">CBS 7118</strain>
    </source>
</reference>
<dbReference type="GO" id="GO:0016020">
    <property type="term" value="C:membrane"/>
    <property type="evidence" value="ECO:0007669"/>
    <property type="project" value="UniProtKB-SubCell"/>
</dbReference>
<dbReference type="EMBL" id="AWGH01000033">
    <property type="protein sequence ID" value="ODN86067.1"/>
    <property type="molecule type" value="Genomic_DNA"/>
</dbReference>
<evidence type="ECO:0000259" key="7">
    <source>
        <dbReference type="Pfam" id="PF01490"/>
    </source>
</evidence>
<dbReference type="PANTHER" id="PTHR22950:SF461">
    <property type="entry name" value="AMINO ACID TRANSPORTER TRANSMEMBRANE DOMAIN-CONTAINING PROTEIN"/>
    <property type="match status" value="1"/>
</dbReference>
<evidence type="ECO:0000256" key="1">
    <source>
        <dbReference type="ARBA" id="ARBA00004141"/>
    </source>
</evidence>
<gene>
    <name evidence="8" type="ORF">L198_07360</name>
</gene>
<protein>
    <recommendedName>
        <fullName evidence="7">Amino acid transporter transmembrane domain-containing protein</fullName>
    </recommendedName>
</protein>
<evidence type="ECO:0000256" key="2">
    <source>
        <dbReference type="ARBA" id="ARBA00008066"/>
    </source>
</evidence>
<accession>A0A1E3IBU3</accession>
<evidence type="ECO:0000256" key="5">
    <source>
        <dbReference type="ARBA" id="ARBA00023136"/>
    </source>
</evidence>
<dbReference type="Pfam" id="PF01490">
    <property type="entry name" value="Aa_trans"/>
    <property type="match status" value="1"/>
</dbReference>
<comment type="subcellular location">
    <subcellularLocation>
        <location evidence="1">Membrane</location>
        <topology evidence="1">Multi-pass membrane protein</topology>
    </subcellularLocation>
</comment>
<dbReference type="GO" id="GO:0015179">
    <property type="term" value="F:L-amino acid transmembrane transporter activity"/>
    <property type="evidence" value="ECO:0007669"/>
    <property type="project" value="TreeGrafter"/>
</dbReference>
<dbReference type="InterPro" id="IPR013057">
    <property type="entry name" value="AA_transpt_TM"/>
</dbReference>
<feature type="transmembrane region" description="Helical" evidence="6">
    <location>
        <begin position="298"/>
        <end position="319"/>
    </location>
</feature>
<evidence type="ECO:0000313" key="9">
    <source>
        <dbReference type="Proteomes" id="UP000094819"/>
    </source>
</evidence>
<evidence type="ECO:0000256" key="3">
    <source>
        <dbReference type="ARBA" id="ARBA00022692"/>
    </source>
</evidence>
<evidence type="ECO:0000256" key="6">
    <source>
        <dbReference type="SAM" id="Phobius"/>
    </source>
</evidence>
<feature type="transmembrane region" description="Helical" evidence="6">
    <location>
        <begin position="439"/>
        <end position="460"/>
    </location>
</feature>
<evidence type="ECO:0000313" key="8">
    <source>
        <dbReference type="EMBL" id="ODN86067.1"/>
    </source>
</evidence>
<dbReference type="Proteomes" id="UP000094819">
    <property type="component" value="Unassembled WGS sequence"/>
</dbReference>